<comment type="caution">
    <text evidence="2">The sequence shown here is derived from an EMBL/GenBank/DDBJ whole genome shotgun (WGS) entry which is preliminary data.</text>
</comment>
<evidence type="ECO:0000256" key="1">
    <source>
        <dbReference type="SAM" id="Phobius"/>
    </source>
</evidence>
<feature type="transmembrane region" description="Helical" evidence="1">
    <location>
        <begin position="6"/>
        <end position="24"/>
    </location>
</feature>
<dbReference type="EMBL" id="JARKIE010000123">
    <property type="protein sequence ID" value="KAJ7680170.1"/>
    <property type="molecule type" value="Genomic_DNA"/>
</dbReference>
<keyword evidence="1" id="KW-0812">Transmembrane</keyword>
<protein>
    <submittedName>
        <fullName evidence="2">Uncharacterized protein</fullName>
    </submittedName>
</protein>
<proteinExistence type="predicted"/>
<dbReference type="Proteomes" id="UP001221757">
    <property type="component" value="Unassembled WGS sequence"/>
</dbReference>
<keyword evidence="1" id="KW-0472">Membrane</keyword>
<dbReference type="AlphaFoldDB" id="A0AAD7D6B2"/>
<accession>A0AAD7D6B2</accession>
<keyword evidence="3" id="KW-1185">Reference proteome</keyword>
<evidence type="ECO:0000313" key="3">
    <source>
        <dbReference type="Proteomes" id="UP001221757"/>
    </source>
</evidence>
<reference evidence="2" key="1">
    <citation type="submission" date="2023-03" db="EMBL/GenBank/DDBJ databases">
        <title>Massive genome expansion in bonnet fungi (Mycena s.s.) driven by repeated elements and novel gene families across ecological guilds.</title>
        <authorList>
            <consortium name="Lawrence Berkeley National Laboratory"/>
            <person name="Harder C.B."/>
            <person name="Miyauchi S."/>
            <person name="Viragh M."/>
            <person name="Kuo A."/>
            <person name="Thoen E."/>
            <person name="Andreopoulos B."/>
            <person name="Lu D."/>
            <person name="Skrede I."/>
            <person name="Drula E."/>
            <person name="Henrissat B."/>
            <person name="Morin E."/>
            <person name="Kohler A."/>
            <person name="Barry K."/>
            <person name="LaButti K."/>
            <person name="Morin E."/>
            <person name="Salamov A."/>
            <person name="Lipzen A."/>
            <person name="Mereny Z."/>
            <person name="Hegedus B."/>
            <person name="Baldrian P."/>
            <person name="Stursova M."/>
            <person name="Weitz H."/>
            <person name="Taylor A."/>
            <person name="Grigoriev I.V."/>
            <person name="Nagy L.G."/>
            <person name="Martin F."/>
            <person name="Kauserud H."/>
        </authorList>
    </citation>
    <scope>NUCLEOTIDE SEQUENCE</scope>
    <source>
        <strain evidence="2">CBHHK067</strain>
    </source>
</reference>
<keyword evidence="1" id="KW-1133">Transmembrane helix</keyword>
<sequence length="170" mass="18907">MQMTQASIYTGFSLPAFTAIILITSRNPGLRVYAGSHCLVSDMEELDAVELLLKSASEDITAGNKVIAAEIVKVSYYRIHMFEALTIHGLRLLWYLPLAIIQAGAFISKSGILDKYLDLYKENQAKLLREKPTQSHTDYAWTAYTTWQISFDKLSQPAKNPVAALVVPAP</sequence>
<organism evidence="2 3">
    <name type="scientific">Mycena rosella</name>
    <name type="common">Pink bonnet</name>
    <name type="synonym">Agaricus rosellus</name>
    <dbReference type="NCBI Taxonomy" id="1033263"/>
    <lineage>
        <taxon>Eukaryota</taxon>
        <taxon>Fungi</taxon>
        <taxon>Dikarya</taxon>
        <taxon>Basidiomycota</taxon>
        <taxon>Agaricomycotina</taxon>
        <taxon>Agaricomycetes</taxon>
        <taxon>Agaricomycetidae</taxon>
        <taxon>Agaricales</taxon>
        <taxon>Marasmiineae</taxon>
        <taxon>Mycenaceae</taxon>
        <taxon>Mycena</taxon>
    </lineage>
</organism>
<gene>
    <name evidence="2" type="ORF">B0H17DRAFT_1232340</name>
</gene>
<evidence type="ECO:0000313" key="2">
    <source>
        <dbReference type="EMBL" id="KAJ7680170.1"/>
    </source>
</evidence>
<name>A0AAD7D6B2_MYCRO</name>